<feature type="domain" description="Penicillin-binding protein transpeptidase" evidence="16">
    <location>
        <begin position="316"/>
        <end position="559"/>
    </location>
</feature>
<keyword evidence="3" id="KW-0121">Carboxypeptidase</keyword>
<proteinExistence type="inferred from homology"/>
<feature type="region of interest" description="Disordered" evidence="14">
    <location>
        <begin position="613"/>
        <end position="667"/>
    </location>
</feature>
<keyword evidence="6" id="KW-0808">Transferase</keyword>
<dbReference type="Gene3D" id="1.10.3810.10">
    <property type="entry name" value="Biosynthetic peptidoglycan transglycosylase-like"/>
    <property type="match status" value="1"/>
</dbReference>
<dbReference type="GO" id="GO:0006508">
    <property type="term" value="P:proteolysis"/>
    <property type="evidence" value="ECO:0007669"/>
    <property type="project" value="UniProtKB-KW"/>
</dbReference>
<keyword evidence="15" id="KW-0472">Membrane</keyword>
<evidence type="ECO:0000256" key="7">
    <source>
        <dbReference type="ARBA" id="ARBA00022801"/>
    </source>
</evidence>
<evidence type="ECO:0000256" key="11">
    <source>
        <dbReference type="ARBA" id="ARBA00023316"/>
    </source>
</evidence>
<dbReference type="Proteomes" id="UP000824099">
    <property type="component" value="Unassembled WGS sequence"/>
</dbReference>
<dbReference type="InterPro" id="IPR050396">
    <property type="entry name" value="Glycosyltr_51/Transpeptidase"/>
</dbReference>
<feature type="domain" description="Glycosyl transferase family 51" evidence="17">
    <location>
        <begin position="49"/>
        <end position="223"/>
    </location>
</feature>
<dbReference type="EMBL" id="DVNI01000044">
    <property type="protein sequence ID" value="HIU64038.1"/>
    <property type="molecule type" value="Genomic_DNA"/>
</dbReference>
<keyword evidence="8" id="KW-0133">Cell shape</keyword>
<evidence type="ECO:0000256" key="3">
    <source>
        <dbReference type="ARBA" id="ARBA00022645"/>
    </source>
</evidence>
<dbReference type="FunFam" id="1.10.3810.10:FF:000001">
    <property type="entry name" value="Penicillin-binding protein 1A"/>
    <property type="match status" value="1"/>
</dbReference>
<evidence type="ECO:0000256" key="15">
    <source>
        <dbReference type="SAM" id="Phobius"/>
    </source>
</evidence>
<comment type="similarity">
    <text evidence="1">In the C-terminal section; belongs to the transpeptidase family.</text>
</comment>
<keyword evidence="4" id="KW-0645">Protease</keyword>
<reference evidence="18" key="2">
    <citation type="journal article" date="2021" name="PeerJ">
        <title>Extensive microbial diversity within the chicken gut microbiome revealed by metagenomics and culture.</title>
        <authorList>
            <person name="Gilroy R."/>
            <person name="Ravi A."/>
            <person name="Getino M."/>
            <person name="Pursley I."/>
            <person name="Horton D.L."/>
            <person name="Alikhan N.F."/>
            <person name="Baker D."/>
            <person name="Gharbi K."/>
            <person name="Hall N."/>
            <person name="Watson M."/>
            <person name="Adriaenssens E.M."/>
            <person name="Foster-Nyarko E."/>
            <person name="Jarju S."/>
            <person name="Secka A."/>
            <person name="Antonio M."/>
            <person name="Oren A."/>
            <person name="Chaudhuri R.R."/>
            <person name="La Ragione R."/>
            <person name="Hildebrand F."/>
            <person name="Pallen M.J."/>
        </authorList>
    </citation>
    <scope>NUCLEOTIDE SEQUENCE</scope>
    <source>
        <strain evidence="18">CHK160-1198</strain>
    </source>
</reference>
<dbReference type="GO" id="GO:0071555">
    <property type="term" value="P:cell wall organization"/>
    <property type="evidence" value="ECO:0007669"/>
    <property type="project" value="UniProtKB-KW"/>
</dbReference>
<keyword evidence="15" id="KW-1133">Transmembrane helix</keyword>
<evidence type="ECO:0000259" key="17">
    <source>
        <dbReference type="Pfam" id="PF00912"/>
    </source>
</evidence>
<feature type="non-terminal residue" evidence="18">
    <location>
        <position position="1"/>
    </location>
</feature>
<evidence type="ECO:0000256" key="12">
    <source>
        <dbReference type="ARBA" id="ARBA00034000"/>
    </source>
</evidence>
<name>A0A9D1MPS1_9FIRM</name>
<protein>
    <submittedName>
        <fullName evidence="18">Penicillin-binding protein 1A</fullName>
    </submittedName>
</protein>
<evidence type="ECO:0000256" key="6">
    <source>
        <dbReference type="ARBA" id="ARBA00022679"/>
    </source>
</evidence>
<evidence type="ECO:0000256" key="4">
    <source>
        <dbReference type="ARBA" id="ARBA00022670"/>
    </source>
</evidence>
<dbReference type="GO" id="GO:0008955">
    <property type="term" value="F:peptidoglycan glycosyltransferase activity"/>
    <property type="evidence" value="ECO:0007669"/>
    <property type="project" value="UniProtKB-EC"/>
</dbReference>
<evidence type="ECO:0000256" key="1">
    <source>
        <dbReference type="ARBA" id="ARBA00007090"/>
    </source>
</evidence>
<dbReference type="GO" id="GO:0030288">
    <property type="term" value="C:outer membrane-bounded periplasmic space"/>
    <property type="evidence" value="ECO:0007669"/>
    <property type="project" value="TreeGrafter"/>
</dbReference>
<dbReference type="NCBIfam" id="TIGR02074">
    <property type="entry name" value="PBP_1a_fam"/>
    <property type="match status" value="1"/>
</dbReference>
<dbReference type="InterPro" id="IPR036950">
    <property type="entry name" value="PBP_transglycosylase"/>
</dbReference>
<keyword evidence="7" id="KW-0378">Hydrolase</keyword>
<reference evidence="18" key="1">
    <citation type="submission" date="2020-10" db="EMBL/GenBank/DDBJ databases">
        <authorList>
            <person name="Gilroy R."/>
        </authorList>
    </citation>
    <scope>NUCLEOTIDE SEQUENCE</scope>
    <source>
        <strain evidence="18">CHK160-1198</strain>
    </source>
</reference>
<dbReference type="InterPro" id="IPR001264">
    <property type="entry name" value="Glyco_trans_51"/>
</dbReference>
<evidence type="ECO:0000256" key="8">
    <source>
        <dbReference type="ARBA" id="ARBA00022960"/>
    </source>
</evidence>
<dbReference type="PANTHER" id="PTHR32282">
    <property type="entry name" value="BINDING PROTEIN TRANSPEPTIDASE, PUTATIVE-RELATED"/>
    <property type="match status" value="1"/>
</dbReference>
<sequence>KIISAIIIIISIGAIFLAGFFLFAKYMPSDFMSEDIIQPAASQFYDSKGQLISTTDSEEDRIPVSISKVPQNLQDAFIAVEDVRFYDHSGIDFRGIARAFITNVFGSDLQGGSSITQQLAKNAFLSQDRTLQRKVKEAFIAIQLEQKYTKQEIFEMYLNQIYFGQGAYGVESAALTYFGTHVQDLSLAQAAMLAGLPKSPNYYSPLTNPKAGAERQHIVLDQMAKYGFITEDQAAVAKQEKLVYATSNNKQNSLKYFLDYCTQQVIDQFGYDAVYKQGLKIYTTVDLQMQKAANASLSHLPNYYTDENKLVQPQVALVAVDPQTGYIKAMIGGRGNDHFNRAVLAERQPGSAFKPFVYLAAIDNGMSPATVIEDKELDFAKTWNPQNYDRQWHGKISMRTAIVNSYNIPAVLVAQQVGPSTIIDYAKKMGISTMVTSGNVNDNNLAMALGGLTRGTTPLEMSAAFAVLANNGTYNKPIAITKVVDRNGKVLLENKAKPEQVVNPKSVYVLVDILKEVINRGTGGGAAIGRPAAGKTGTTNDYKDAWFVGFTPDLSTAVWIGDDNGEPLNGMTGGLEPAYIWRDFMSSALVNIPASDFIKPAGVVIPPEPKIIKEDNEKKDLKTGKIPNAIKKGSKTTKDDDDKDSKAIQTKSNKKNTRKTTNTNDKE</sequence>
<dbReference type="InterPro" id="IPR001460">
    <property type="entry name" value="PCN-bd_Tpept"/>
</dbReference>
<organism evidence="18 19">
    <name type="scientific">Candidatus Avacidaminococcus intestinavium</name>
    <dbReference type="NCBI Taxonomy" id="2840684"/>
    <lineage>
        <taxon>Bacteria</taxon>
        <taxon>Bacillati</taxon>
        <taxon>Bacillota</taxon>
        <taxon>Negativicutes</taxon>
        <taxon>Acidaminococcales</taxon>
        <taxon>Acidaminococcaceae</taxon>
        <taxon>Acidaminococcaceae incertae sedis</taxon>
        <taxon>Candidatus Avacidaminococcus</taxon>
    </lineage>
</organism>
<feature type="compositionally biased region" description="Basic and acidic residues" evidence="14">
    <location>
        <begin position="636"/>
        <end position="646"/>
    </location>
</feature>
<dbReference type="Pfam" id="PF00912">
    <property type="entry name" value="Transgly"/>
    <property type="match status" value="1"/>
</dbReference>
<dbReference type="Gene3D" id="3.40.710.10">
    <property type="entry name" value="DD-peptidase/beta-lactamase superfamily"/>
    <property type="match status" value="1"/>
</dbReference>
<dbReference type="GO" id="GO:0009002">
    <property type="term" value="F:serine-type D-Ala-D-Ala carboxypeptidase activity"/>
    <property type="evidence" value="ECO:0007669"/>
    <property type="project" value="UniProtKB-EC"/>
</dbReference>
<evidence type="ECO:0000313" key="18">
    <source>
        <dbReference type="EMBL" id="HIU64038.1"/>
    </source>
</evidence>
<dbReference type="GO" id="GO:0008360">
    <property type="term" value="P:regulation of cell shape"/>
    <property type="evidence" value="ECO:0007669"/>
    <property type="project" value="UniProtKB-KW"/>
</dbReference>
<keyword evidence="5" id="KW-0328">Glycosyltransferase</keyword>
<comment type="catalytic activity">
    <reaction evidence="12">
        <text>Preferential cleavage: (Ac)2-L-Lys-D-Ala-|-D-Ala. Also transpeptidation of peptidyl-alanyl moieties that are N-acyl substituents of D-alanine.</text>
        <dbReference type="EC" id="3.4.16.4"/>
    </reaction>
</comment>
<evidence type="ECO:0000256" key="5">
    <source>
        <dbReference type="ARBA" id="ARBA00022676"/>
    </source>
</evidence>
<evidence type="ECO:0000313" key="19">
    <source>
        <dbReference type="Proteomes" id="UP000824099"/>
    </source>
</evidence>
<evidence type="ECO:0000256" key="13">
    <source>
        <dbReference type="ARBA" id="ARBA00049902"/>
    </source>
</evidence>
<dbReference type="Pfam" id="PF00905">
    <property type="entry name" value="Transpeptidase"/>
    <property type="match status" value="1"/>
</dbReference>
<dbReference type="PANTHER" id="PTHR32282:SF33">
    <property type="entry name" value="PEPTIDOGLYCAN GLYCOSYLTRANSFERASE"/>
    <property type="match status" value="1"/>
</dbReference>
<dbReference type="GO" id="GO:0008658">
    <property type="term" value="F:penicillin binding"/>
    <property type="evidence" value="ECO:0007669"/>
    <property type="project" value="InterPro"/>
</dbReference>
<dbReference type="AlphaFoldDB" id="A0A9D1MPS1"/>
<evidence type="ECO:0000256" key="10">
    <source>
        <dbReference type="ARBA" id="ARBA00023268"/>
    </source>
</evidence>
<keyword evidence="10" id="KW-0511">Multifunctional enzyme</keyword>
<dbReference type="InterPro" id="IPR023346">
    <property type="entry name" value="Lysozyme-like_dom_sf"/>
</dbReference>
<dbReference type="InterPro" id="IPR012338">
    <property type="entry name" value="Beta-lactam/transpept-like"/>
</dbReference>
<comment type="catalytic activity">
    <reaction evidence="13">
        <text>[GlcNAc-(1-&gt;4)-Mur2Ac(oyl-L-Ala-gamma-D-Glu-L-Lys-D-Ala-D-Ala)](n)-di-trans,octa-cis-undecaprenyl diphosphate + beta-D-GlcNAc-(1-&gt;4)-Mur2Ac(oyl-L-Ala-gamma-D-Glu-L-Lys-D-Ala-D-Ala)-di-trans,octa-cis-undecaprenyl diphosphate = [GlcNAc-(1-&gt;4)-Mur2Ac(oyl-L-Ala-gamma-D-Glu-L-Lys-D-Ala-D-Ala)](n+1)-di-trans,octa-cis-undecaprenyl diphosphate + di-trans,octa-cis-undecaprenyl diphosphate + H(+)</text>
        <dbReference type="Rhea" id="RHEA:23708"/>
        <dbReference type="Rhea" id="RHEA-COMP:9602"/>
        <dbReference type="Rhea" id="RHEA-COMP:9603"/>
        <dbReference type="ChEBI" id="CHEBI:15378"/>
        <dbReference type="ChEBI" id="CHEBI:58405"/>
        <dbReference type="ChEBI" id="CHEBI:60033"/>
        <dbReference type="ChEBI" id="CHEBI:78435"/>
        <dbReference type="EC" id="2.4.99.28"/>
    </reaction>
</comment>
<evidence type="ECO:0000256" key="2">
    <source>
        <dbReference type="ARBA" id="ARBA00007739"/>
    </source>
</evidence>
<keyword evidence="11" id="KW-0961">Cell wall biogenesis/degradation</keyword>
<gene>
    <name evidence="18" type="ORF">IAB06_03220</name>
</gene>
<evidence type="ECO:0000259" key="16">
    <source>
        <dbReference type="Pfam" id="PF00905"/>
    </source>
</evidence>
<comment type="caution">
    <text evidence="18">The sequence shown here is derived from an EMBL/GenBank/DDBJ whole genome shotgun (WGS) entry which is preliminary data.</text>
</comment>
<feature type="transmembrane region" description="Helical" evidence="15">
    <location>
        <begin position="6"/>
        <end position="24"/>
    </location>
</feature>
<dbReference type="GO" id="GO:0009252">
    <property type="term" value="P:peptidoglycan biosynthetic process"/>
    <property type="evidence" value="ECO:0007669"/>
    <property type="project" value="UniProtKB-KW"/>
</dbReference>
<comment type="similarity">
    <text evidence="2">In the N-terminal section; belongs to the glycosyltransferase 51 family.</text>
</comment>
<dbReference type="SUPFAM" id="SSF56601">
    <property type="entry name" value="beta-lactamase/transpeptidase-like"/>
    <property type="match status" value="1"/>
</dbReference>
<accession>A0A9D1MPS1</accession>
<evidence type="ECO:0000256" key="14">
    <source>
        <dbReference type="SAM" id="MobiDB-lite"/>
    </source>
</evidence>
<keyword evidence="15" id="KW-0812">Transmembrane</keyword>
<feature type="compositionally biased region" description="Basic and acidic residues" evidence="14">
    <location>
        <begin position="613"/>
        <end position="623"/>
    </location>
</feature>
<dbReference type="SUPFAM" id="SSF53955">
    <property type="entry name" value="Lysozyme-like"/>
    <property type="match status" value="1"/>
</dbReference>
<keyword evidence="9" id="KW-0573">Peptidoglycan synthesis</keyword>
<evidence type="ECO:0000256" key="9">
    <source>
        <dbReference type="ARBA" id="ARBA00022984"/>
    </source>
</evidence>